<dbReference type="Proteomes" id="UP001251528">
    <property type="component" value="Unassembled WGS sequence"/>
</dbReference>
<dbReference type="AlphaFoldDB" id="A0AAJ0FX81"/>
<evidence type="ECO:0000313" key="1">
    <source>
        <dbReference type="EMBL" id="KAK2594673.1"/>
    </source>
</evidence>
<proteinExistence type="predicted"/>
<name>A0AAJ0FX81_9HYPO</name>
<dbReference type="Pfam" id="PF21858">
    <property type="entry name" value="DUF6914"/>
    <property type="match status" value="1"/>
</dbReference>
<accession>A0AAJ0FX81</accession>
<evidence type="ECO:0000313" key="2">
    <source>
        <dbReference type="Proteomes" id="UP001251528"/>
    </source>
</evidence>
<sequence>MPFKRSRLYVGLYVRGGSPKMPGKEDTYHWALLTGPQTDPKLGCRHVMYHVKERLVVEGEPRVARRVWEYTTEFDRTPMLLVRIAIAKVSNIHRLERALQKVPLCPDKEGWNCVEWVREAIQLASRERGALGPTITDWSAIRDKTMWYVDQKKAAHRYDGLGLRADLARTATWDMLVDRELIN</sequence>
<protein>
    <submittedName>
        <fullName evidence="1">Uncharacterized protein</fullName>
    </submittedName>
</protein>
<keyword evidence="2" id="KW-1185">Reference proteome</keyword>
<dbReference type="EMBL" id="JASWJB010000160">
    <property type="protein sequence ID" value="KAK2594673.1"/>
    <property type="molecule type" value="Genomic_DNA"/>
</dbReference>
<comment type="caution">
    <text evidence="1">The sequence shown here is derived from an EMBL/GenBank/DDBJ whole genome shotgun (WGS) entry which is preliminary data.</text>
</comment>
<gene>
    <name evidence="1" type="ORF">QQS21_007649</name>
</gene>
<dbReference type="InterPro" id="IPR054208">
    <property type="entry name" value="DUF6914"/>
</dbReference>
<organism evidence="1 2">
    <name type="scientific">Conoideocrella luteorostrata</name>
    <dbReference type="NCBI Taxonomy" id="1105319"/>
    <lineage>
        <taxon>Eukaryota</taxon>
        <taxon>Fungi</taxon>
        <taxon>Dikarya</taxon>
        <taxon>Ascomycota</taxon>
        <taxon>Pezizomycotina</taxon>
        <taxon>Sordariomycetes</taxon>
        <taxon>Hypocreomycetidae</taxon>
        <taxon>Hypocreales</taxon>
        <taxon>Clavicipitaceae</taxon>
        <taxon>Conoideocrella</taxon>
    </lineage>
</organism>
<reference evidence="1" key="1">
    <citation type="submission" date="2023-06" db="EMBL/GenBank/DDBJ databases">
        <title>Conoideocrella luteorostrata (Hypocreales: Clavicipitaceae), a potential biocontrol fungus for elongate hemlock scale in United States Christmas tree production areas.</title>
        <authorList>
            <person name="Barrett H."/>
            <person name="Lovett B."/>
            <person name="Macias A.M."/>
            <person name="Stajich J.E."/>
            <person name="Kasson M.T."/>
        </authorList>
    </citation>
    <scope>NUCLEOTIDE SEQUENCE</scope>
    <source>
        <strain evidence="1">ARSEF 14590</strain>
    </source>
</reference>